<feature type="region of interest" description="Disordered" evidence="1">
    <location>
        <begin position="502"/>
        <end position="553"/>
    </location>
</feature>
<accession>A0ABX2W0I7</accession>
<gene>
    <name evidence="3" type="ORF">BDCG_08641</name>
</gene>
<evidence type="ECO:0008006" key="5">
    <source>
        <dbReference type="Google" id="ProtNLM"/>
    </source>
</evidence>
<feature type="region of interest" description="Disordered" evidence="1">
    <location>
        <begin position="581"/>
        <end position="602"/>
    </location>
</feature>
<dbReference type="EMBL" id="EQ999983">
    <property type="protein sequence ID" value="OAT02901.1"/>
    <property type="molecule type" value="Genomic_DNA"/>
</dbReference>
<feature type="compositionally biased region" description="Polar residues" evidence="1">
    <location>
        <begin position="268"/>
        <end position="288"/>
    </location>
</feature>
<dbReference type="RefSeq" id="XP_045282628.1">
    <property type="nucleotide sequence ID" value="XM_045424428.1"/>
</dbReference>
<feature type="region of interest" description="Disordered" evidence="1">
    <location>
        <begin position="38"/>
        <end position="105"/>
    </location>
</feature>
<evidence type="ECO:0000256" key="2">
    <source>
        <dbReference type="SAM" id="Phobius"/>
    </source>
</evidence>
<reference evidence="3" key="1">
    <citation type="submission" date="2009-02" db="EMBL/GenBank/DDBJ databases">
        <title>The Genome Sequence of Blastomyces dermatitidis strain ER-3.</title>
        <authorList>
            <consortium name="The Broad Institute Genome Sequencing Platform"/>
            <consortium name="Broad Institute Microbial Sequencing Center."/>
            <person name="Champion M."/>
            <person name="Cuomo C."/>
            <person name="Ma L.-J."/>
            <person name="Henn M.R."/>
            <person name="Klein B."/>
            <person name="Goldman B."/>
            <person name="Young S."/>
            <person name="Kodira C.D."/>
            <person name="Zeng Q."/>
            <person name="Koehrsen M."/>
            <person name="Alvarado L."/>
            <person name="Berlin A.M."/>
            <person name="Heiman D.I."/>
            <person name="Hepburn T.A."/>
            <person name="Saif S."/>
            <person name="Shea T.D."/>
            <person name="Shenoy N."/>
            <person name="Sykes S."/>
            <person name="Galagan J."/>
            <person name="Nusbaum C."/>
            <person name="Birren B."/>
        </authorList>
    </citation>
    <scope>NUCLEOTIDE SEQUENCE</scope>
    <source>
        <strain evidence="3">ER-3</strain>
    </source>
</reference>
<feature type="region of interest" description="Disordered" evidence="1">
    <location>
        <begin position="989"/>
        <end position="1041"/>
    </location>
</feature>
<proteinExistence type="predicted"/>
<feature type="region of interest" description="Disordered" evidence="1">
    <location>
        <begin position="739"/>
        <end position="803"/>
    </location>
</feature>
<feature type="compositionally biased region" description="Low complexity" evidence="1">
    <location>
        <begin position="1184"/>
        <end position="1204"/>
    </location>
</feature>
<name>A0ABX2W0I7_AJEDR</name>
<feature type="compositionally biased region" description="Low complexity" evidence="1">
    <location>
        <begin position="788"/>
        <end position="803"/>
    </location>
</feature>
<dbReference type="Proteomes" id="UP000002039">
    <property type="component" value="Unassembled WGS sequence"/>
</dbReference>
<evidence type="ECO:0000256" key="1">
    <source>
        <dbReference type="SAM" id="MobiDB-lite"/>
    </source>
</evidence>
<feature type="region of interest" description="Disordered" evidence="1">
    <location>
        <begin position="683"/>
        <end position="726"/>
    </location>
</feature>
<keyword evidence="2" id="KW-0812">Transmembrane</keyword>
<dbReference type="RefSeq" id="XP_045282629.1">
    <property type="nucleotide sequence ID" value="XM_045424429.1"/>
</dbReference>
<feature type="compositionally biased region" description="Low complexity" evidence="1">
    <location>
        <begin position="697"/>
        <end position="710"/>
    </location>
</feature>
<protein>
    <recommendedName>
        <fullName evidence="5">Glycoprotease family protein</fullName>
    </recommendedName>
</protein>
<sequence length="1305" mass="142264">MGNNNAQYGVPPLAASHLRAQNIPIFPLSSPINEEIYTPFESPGSSQLVAPDKDNPFASSEDYLTHGKTQSETDNATQFDSQTEDKQKLLGESSQAPRPSRWDSIKRGRTIMKRNPKEATTNKKTRPGLNLVTNFANDTPKYRRDAVSKRRQSAGRGFIDLNDLRLLSKGTETARPVQAQGNRLLPERRISSAKGYEEIKDNVGEATQGPQASNYVKKMKKSPLDALRAGSPSKSQDLSPSDRPIMIGLRVPYNNAGGQGKTKRLGDDSSTPIKSNIGSPNSQKSTNSTPITPTIIITPAREDNPWDSFSSGSPEARRARPASSIYSQPTPRAKDGRPPSIIPPVPAIPASHSFTKTEASDVFVDQGSTTTTPARRNRAFSIGTVIEDDSPVCRRTARPRSMSDESRLHAGIASRYSIDTIATRPRSQGWWNLLLSPLLSRSNTMASKMSFRSPQDETPPVVPAFPFAVSQSLQVDSNRDGEKRVVEEVSFFSPDTPYSAEEKESLWSSAAGTVGKPRVEREGSASEWDDDDADDCSQPSSRQSRDKASHISTVSAQTIPFMISNPTSAGYTQEHFHQSVHDYSTNKQSPPHLPSTSPRTGYSRNYIAAFPPVPGENVQVENQNPNNPFFQRFVDSLRSGVEPRERSNSDSTVIEDEPDISPNVRQATVTPLLRAAAIGPFQAGQTAPLPPIPRRVSSSPNPFDSSPSLSVGNSSIQPPPYSPPKKITKLRRYRAILPSDLHPQPQSPGPLSPETQAQMTSRGGGILLSGIQQPQPPAATYSARNEPLPRGVLPPRLPNNPVRLSDVERPVDVRANSESRRRRLEREDRMARKVGGLWRGRGCLNNRGCFGRSGREGRKRRRWYMCIAAILIAIIIVSVVLAVTLTKKSDDTPESRWLNLTGYPPMPTGVSTIAGPNAAVANSGCIRPPTVWSCALPKENQDANKPFDPDQPNFRIQINFRNGTFAHSTVPSNQAARKRSVFTILSKSGASPKSLDSRQSLQKRSGGFSPIPAPPSIEEQEFLGNTTDGVTGPFAGEDTPFLATFLSPEPITISSRERRADTPPPQLEGMDADDLRDAIPNPAHNPDGAAAPANLLPLPIAQPIRLYDRGLPTEHYGFYTFYDRSIFLKADRPLNNDSVLSVVPDDENGGSTRSAARVRCTWTQTRFLVQIWTQPARNGMGVIPSSPTSSSAASSSSPPESSTAGLQPSGTDFTRPGSFPYPITIVLDRHGGNPRAKMVYCYELDLEQRYIVSSKKLQVEDRGFGGQLVRPGTLLGGGSGGSSFGGFDGGNGGCRCEWRNWLTVR</sequence>
<evidence type="ECO:0000313" key="4">
    <source>
        <dbReference type="Proteomes" id="UP000002039"/>
    </source>
</evidence>
<feature type="region of interest" description="Disordered" evidence="1">
    <location>
        <begin position="226"/>
        <end position="343"/>
    </location>
</feature>
<organism evidence="3 4">
    <name type="scientific">Ajellomyces dermatitidis (strain ER-3 / ATCC MYA-2586)</name>
    <name type="common">Blastomyces dermatitidis</name>
    <dbReference type="NCBI Taxonomy" id="559297"/>
    <lineage>
        <taxon>Eukaryota</taxon>
        <taxon>Fungi</taxon>
        <taxon>Dikarya</taxon>
        <taxon>Ascomycota</taxon>
        <taxon>Pezizomycotina</taxon>
        <taxon>Eurotiomycetes</taxon>
        <taxon>Eurotiomycetidae</taxon>
        <taxon>Onygenales</taxon>
        <taxon>Ajellomycetaceae</taxon>
        <taxon>Blastomyces</taxon>
    </lineage>
</organism>
<feature type="compositionally biased region" description="Low complexity" evidence="1">
    <location>
        <begin position="289"/>
        <end position="299"/>
    </location>
</feature>
<dbReference type="EMBL" id="EQ999983">
    <property type="protein sequence ID" value="OAT02902.1"/>
    <property type="molecule type" value="Genomic_DNA"/>
</dbReference>
<keyword evidence="2" id="KW-0472">Membrane</keyword>
<dbReference type="GeneID" id="69030179"/>
<feature type="transmembrane region" description="Helical" evidence="2">
    <location>
        <begin position="863"/>
        <end position="885"/>
    </location>
</feature>
<keyword evidence="2" id="KW-1133">Transmembrane helix</keyword>
<keyword evidence="4" id="KW-1185">Reference proteome</keyword>
<feature type="region of interest" description="Disordered" evidence="1">
    <location>
        <begin position="1179"/>
        <end position="1215"/>
    </location>
</feature>
<feature type="compositionally biased region" description="Polar residues" evidence="1">
    <location>
        <begin position="72"/>
        <end position="81"/>
    </location>
</feature>
<feature type="region of interest" description="Disordered" evidence="1">
    <location>
        <begin position="640"/>
        <end position="660"/>
    </location>
</feature>
<evidence type="ECO:0000313" key="3">
    <source>
        <dbReference type="EMBL" id="OAT02902.1"/>
    </source>
</evidence>
<reference evidence="4" key="2">
    <citation type="journal article" date="2015" name="PLoS Genet.">
        <title>The dynamic genome and transcriptome of the human fungal pathogen Blastomyces and close relative Emmonsia.</title>
        <authorList>
            <person name="Munoz J.F."/>
            <person name="Gauthier G.M."/>
            <person name="Desjardins C.A."/>
            <person name="Gallo J.E."/>
            <person name="Holder J."/>
            <person name="Sullivan T.D."/>
            <person name="Marty A.J."/>
            <person name="Carmen J.C."/>
            <person name="Chen Z."/>
            <person name="Ding L."/>
            <person name="Gujja S."/>
            <person name="Magrini V."/>
            <person name="Misas E."/>
            <person name="Mitreva M."/>
            <person name="Priest M."/>
            <person name="Saif S."/>
            <person name="Whiston E.A."/>
            <person name="Young S."/>
            <person name="Zeng Q."/>
            <person name="Goldman W.E."/>
            <person name="Mardis E.R."/>
            <person name="Taylor J.W."/>
            <person name="McEwen J.G."/>
            <person name="Clay O.K."/>
            <person name="Klein B.S."/>
            <person name="Cuomo C.A."/>
        </authorList>
    </citation>
    <scope>NUCLEOTIDE SEQUENCE [LARGE SCALE GENOMIC DNA]</scope>
    <source>
        <strain evidence="4">ER-3 / ATCC MYA-2586</strain>
    </source>
</reference>